<evidence type="ECO:0000313" key="1">
    <source>
        <dbReference type="EMBL" id="QPS46969.1"/>
    </source>
</evidence>
<sequence>MNTTQDDDARRGIAQTITRYLANHPNAADTVDGIAAYWLTEIEESAAMFRIDHIQRALDQLVRQGVLTTCMLPGGHVLYRKPPVPQERA</sequence>
<dbReference type="EMBL" id="CP065687">
    <property type="protein sequence ID" value="QPS46969.1"/>
    <property type="molecule type" value="Genomic_DNA"/>
</dbReference>
<dbReference type="Proteomes" id="UP000594943">
    <property type="component" value="Chromosome 2"/>
</dbReference>
<evidence type="ECO:0000313" key="2">
    <source>
        <dbReference type="Proteomes" id="UP000594943"/>
    </source>
</evidence>
<organism evidence="1 2">
    <name type="scientific">Burkholderia humptydooensis</name>
    <dbReference type="NCBI Taxonomy" id="430531"/>
    <lineage>
        <taxon>Bacteria</taxon>
        <taxon>Pseudomonadati</taxon>
        <taxon>Pseudomonadota</taxon>
        <taxon>Betaproteobacteria</taxon>
        <taxon>Burkholderiales</taxon>
        <taxon>Burkholderiaceae</taxon>
        <taxon>Burkholderia</taxon>
        <taxon>pseudomallei group</taxon>
    </lineage>
</organism>
<dbReference type="KEGG" id="bhg:I6G56_21050"/>
<accession>A0A7T2U7L2</accession>
<name>A0A7U4SV71_9BURK</name>
<accession>A0A7U4SV71</accession>
<dbReference type="AlphaFoldDB" id="A0A7U4SV71"/>
<gene>
    <name evidence="1" type="ORF">I6G56_21050</name>
</gene>
<dbReference type="RefSeq" id="WP_006028769.1">
    <property type="nucleotide sequence ID" value="NZ_CP013382.1"/>
</dbReference>
<protein>
    <submittedName>
        <fullName evidence="1">Uncharacterized protein</fullName>
    </submittedName>
</protein>
<reference evidence="1 2" key="1">
    <citation type="submission" date="2020-12" db="EMBL/GenBank/DDBJ databases">
        <title>FDA dAtabase for Regulatory Grade micrObial Sequences (FDA-ARGOS): Supporting development and validation of Infectious Disease Dx tests.</title>
        <authorList>
            <person name="Nelson B."/>
            <person name="Plummer A."/>
            <person name="Tallon L."/>
            <person name="Sadzewicz L."/>
            <person name="Zhao X."/>
            <person name="Boylan J."/>
            <person name="Ott S."/>
            <person name="Bowen H."/>
            <person name="Vavikolanu K."/>
            <person name="Mehta A."/>
            <person name="Aluvathingal J."/>
            <person name="Nadendla S."/>
            <person name="Myers T."/>
            <person name="Yan Y."/>
            <person name="Sichtig H."/>
        </authorList>
    </citation>
    <scope>NUCLEOTIDE SEQUENCE [LARGE SCALE GENOMIC DNA]</scope>
    <source>
        <strain evidence="1 2">FDAARGOS_899</strain>
    </source>
</reference>
<proteinExistence type="predicted"/>